<comment type="caution">
    <text evidence="1">The sequence shown here is derived from an EMBL/GenBank/DDBJ whole genome shotgun (WGS) entry which is preliminary data.</text>
</comment>
<dbReference type="EMBL" id="ABYH01000305">
    <property type="protein sequence ID" value="EEC95809.1"/>
    <property type="molecule type" value="Genomic_DNA"/>
</dbReference>
<reference evidence="1 2" key="2">
    <citation type="submission" date="2008-10" db="EMBL/GenBank/DDBJ databases">
        <authorList>
            <person name="Fulton L."/>
            <person name="Clifton S."/>
            <person name="Fulton B."/>
            <person name="Xu J."/>
            <person name="Minx P."/>
            <person name="Pepin K.H."/>
            <person name="Johnson M."/>
            <person name="Bhonagiri V."/>
            <person name="Nash W.E."/>
            <person name="Mardis E.R."/>
            <person name="Wilson R.K."/>
        </authorList>
    </citation>
    <scope>NUCLEOTIDE SEQUENCE [LARGE SCALE GENOMIC DNA]</scope>
    <source>
        <strain evidence="1 2">DSM 18315</strain>
    </source>
</reference>
<dbReference type="HOGENOM" id="CLU_3293689_0_0_10"/>
<proteinExistence type="predicted"/>
<evidence type="ECO:0000313" key="2">
    <source>
        <dbReference type="Proteomes" id="UP000005510"/>
    </source>
</evidence>
<gene>
    <name evidence="1" type="ORF">PRABACTJOHN_02794</name>
</gene>
<accession>B7BCM6</accession>
<name>B7BCM6_9BACT</name>
<evidence type="ECO:0000313" key="1">
    <source>
        <dbReference type="EMBL" id="EEC95809.1"/>
    </source>
</evidence>
<dbReference type="Proteomes" id="UP000005510">
    <property type="component" value="Unassembled WGS sequence"/>
</dbReference>
<dbReference type="AlphaFoldDB" id="B7BCM6"/>
<protein>
    <submittedName>
        <fullName evidence="1">Uncharacterized protein</fullName>
    </submittedName>
</protein>
<dbReference type="STRING" id="537006.PRABACTJOHN_02794"/>
<sequence>MFSGKYFIRIIFFTKICVVFCCKRGCANSLAPYLTQEQGN</sequence>
<reference evidence="1 2" key="1">
    <citation type="submission" date="2008-10" db="EMBL/GenBank/DDBJ databases">
        <title>Draft genome sequence of Parabacteroides johnsonii (DSM 18315).</title>
        <authorList>
            <person name="Sudarsanam P."/>
            <person name="Ley R."/>
            <person name="Guruge J."/>
            <person name="Turnbaugh P.J."/>
            <person name="Mahowald M."/>
            <person name="Liep D."/>
            <person name="Gordon J."/>
        </authorList>
    </citation>
    <scope>NUCLEOTIDE SEQUENCE [LARGE SCALE GENOMIC DNA]</scope>
    <source>
        <strain evidence="1 2">DSM 18315</strain>
    </source>
</reference>
<organism evidence="1 2">
    <name type="scientific">Parabacteroides johnsonii DSM 18315</name>
    <dbReference type="NCBI Taxonomy" id="537006"/>
    <lineage>
        <taxon>Bacteria</taxon>
        <taxon>Pseudomonadati</taxon>
        <taxon>Bacteroidota</taxon>
        <taxon>Bacteroidia</taxon>
        <taxon>Bacteroidales</taxon>
        <taxon>Tannerellaceae</taxon>
        <taxon>Parabacteroides</taxon>
    </lineage>
</organism>